<feature type="signal peptide" evidence="1">
    <location>
        <begin position="1"/>
        <end position="18"/>
    </location>
</feature>
<evidence type="ECO:0000256" key="1">
    <source>
        <dbReference type="SAM" id="SignalP"/>
    </source>
</evidence>
<organism evidence="2 3">
    <name type="scientific">Ampelomyces quisqualis</name>
    <name type="common">Powdery mildew agent</name>
    <dbReference type="NCBI Taxonomy" id="50730"/>
    <lineage>
        <taxon>Eukaryota</taxon>
        <taxon>Fungi</taxon>
        <taxon>Dikarya</taxon>
        <taxon>Ascomycota</taxon>
        <taxon>Pezizomycotina</taxon>
        <taxon>Dothideomycetes</taxon>
        <taxon>Pleosporomycetidae</taxon>
        <taxon>Pleosporales</taxon>
        <taxon>Pleosporineae</taxon>
        <taxon>Phaeosphaeriaceae</taxon>
        <taxon>Ampelomyces</taxon>
    </lineage>
</organism>
<evidence type="ECO:0000313" key="3">
    <source>
        <dbReference type="Proteomes" id="UP000800096"/>
    </source>
</evidence>
<dbReference type="Proteomes" id="UP000800096">
    <property type="component" value="Unassembled WGS sequence"/>
</dbReference>
<name>A0A6A5QGQ5_AMPQU</name>
<reference evidence="2" key="1">
    <citation type="journal article" date="2020" name="Stud. Mycol.">
        <title>101 Dothideomycetes genomes: a test case for predicting lifestyles and emergence of pathogens.</title>
        <authorList>
            <person name="Haridas S."/>
            <person name="Albert R."/>
            <person name="Binder M."/>
            <person name="Bloem J."/>
            <person name="Labutti K."/>
            <person name="Salamov A."/>
            <person name="Andreopoulos B."/>
            <person name="Baker S."/>
            <person name="Barry K."/>
            <person name="Bills G."/>
            <person name="Bluhm B."/>
            <person name="Cannon C."/>
            <person name="Castanera R."/>
            <person name="Culley D."/>
            <person name="Daum C."/>
            <person name="Ezra D."/>
            <person name="Gonzalez J."/>
            <person name="Henrissat B."/>
            <person name="Kuo A."/>
            <person name="Liang C."/>
            <person name="Lipzen A."/>
            <person name="Lutzoni F."/>
            <person name="Magnuson J."/>
            <person name="Mondo S."/>
            <person name="Nolan M."/>
            <person name="Ohm R."/>
            <person name="Pangilinan J."/>
            <person name="Park H.-J."/>
            <person name="Ramirez L."/>
            <person name="Alfaro M."/>
            <person name="Sun H."/>
            <person name="Tritt A."/>
            <person name="Yoshinaga Y."/>
            <person name="Zwiers L.-H."/>
            <person name="Turgeon B."/>
            <person name="Goodwin S."/>
            <person name="Spatafora J."/>
            <person name="Crous P."/>
            <person name="Grigoriev I."/>
        </authorList>
    </citation>
    <scope>NUCLEOTIDE SEQUENCE</scope>
    <source>
        <strain evidence="2">HMLAC05119</strain>
    </source>
</reference>
<feature type="chain" id="PRO_5025681443" description="Secreted protein" evidence="1">
    <location>
        <begin position="19"/>
        <end position="107"/>
    </location>
</feature>
<keyword evidence="1" id="KW-0732">Signal</keyword>
<protein>
    <recommendedName>
        <fullName evidence="4">Secreted protein</fullName>
    </recommendedName>
</protein>
<proteinExistence type="predicted"/>
<gene>
    <name evidence="2" type="ORF">BDU57DRAFT_519591</name>
</gene>
<dbReference type="EMBL" id="ML979137">
    <property type="protein sequence ID" value="KAF1914542.1"/>
    <property type="molecule type" value="Genomic_DNA"/>
</dbReference>
<keyword evidence="3" id="KW-1185">Reference proteome</keyword>
<dbReference type="AlphaFoldDB" id="A0A6A5QGQ5"/>
<sequence length="107" mass="11955">MIGLLILASHIDLLFTWAQFSWSKIWNTKTKMLCGCSLAHTTSVQAFGLYDHRFSHLSIGPAGCYTVLTTKTTPSSKSMRVLKASWNNGRKFSAVMSRLIRTVTTAR</sequence>
<evidence type="ECO:0000313" key="2">
    <source>
        <dbReference type="EMBL" id="KAF1914542.1"/>
    </source>
</evidence>
<evidence type="ECO:0008006" key="4">
    <source>
        <dbReference type="Google" id="ProtNLM"/>
    </source>
</evidence>
<accession>A0A6A5QGQ5</accession>